<reference evidence="2 3" key="1">
    <citation type="journal article" date="2015" name="Nature">
        <title>rRNA introns, odd ribosomes, and small enigmatic genomes across a large radiation of phyla.</title>
        <authorList>
            <person name="Brown C.T."/>
            <person name="Hug L.A."/>
            <person name="Thomas B.C."/>
            <person name="Sharon I."/>
            <person name="Castelle C.J."/>
            <person name="Singh A."/>
            <person name="Wilkins M.J."/>
            <person name="Williams K.H."/>
            <person name="Banfield J.F."/>
        </authorList>
    </citation>
    <scope>NUCLEOTIDE SEQUENCE [LARGE SCALE GENOMIC DNA]</scope>
</reference>
<sequence length="241" mass="27373">MERARINIIFNMVVFRQKKIITVKSLGEGLVEARESLNLTLSLVEKKIGVGQEYLEAMENGEWQILPGEVYAKSFLQRYALFLGLDKVIILKKFKEETRGQNFWPGNKNCKFGITPKNLRCLPSILRRLAVIFCAVAIVFYLGLQVWRLYRPPKLVVLFPDDNYITCAGEVKILGLAEEEVTIGVNGQEITADKNGFFTIDINLNKGLNVIELEAKKKHGQTTVVYRRILVEEGKEPVAAR</sequence>
<dbReference type="PANTHER" id="PTHR34475:SF1">
    <property type="entry name" value="CYTOSKELETON PROTEIN RODZ"/>
    <property type="match status" value="1"/>
</dbReference>
<organism evidence="2 3">
    <name type="scientific">Candidatus Kuenenbacteria bacterium GW2011_GWA2_42_15</name>
    <dbReference type="NCBI Taxonomy" id="1618677"/>
    <lineage>
        <taxon>Bacteria</taxon>
        <taxon>Candidatus Kueneniibacteriota</taxon>
    </lineage>
</organism>
<proteinExistence type="predicted"/>
<keyword evidence="1" id="KW-0812">Transmembrane</keyword>
<protein>
    <submittedName>
        <fullName evidence="2">Transcriptional regulator, XRE family</fullName>
    </submittedName>
</protein>
<evidence type="ECO:0000313" key="3">
    <source>
        <dbReference type="Proteomes" id="UP000034516"/>
    </source>
</evidence>
<evidence type="ECO:0000313" key="2">
    <source>
        <dbReference type="EMBL" id="KKS41566.1"/>
    </source>
</evidence>
<dbReference type="InterPro" id="IPR010982">
    <property type="entry name" value="Lambda_DNA-bd_dom_sf"/>
</dbReference>
<dbReference type="Proteomes" id="UP000034516">
    <property type="component" value="Unassembled WGS sequence"/>
</dbReference>
<gene>
    <name evidence="2" type="ORF">UV02_C0025G0006</name>
</gene>
<dbReference type="GO" id="GO:0003677">
    <property type="term" value="F:DNA binding"/>
    <property type="evidence" value="ECO:0007669"/>
    <property type="project" value="InterPro"/>
</dbReference>
<name>A0A0G1B5D2_9BACT</name>
<dbReference type="EMBL" id="LCCW01000025">
    <property type="protein sequence ID" value="KKS41566.1"/>
    <property type="molecule type" value="Genomic_DNA"/>
</dbReference>
<comment type="caution">
    <text evidence="2">The sequence shown here is derived from an EMBL/GenBank/DDBJ whole genome shotgun (WGS) entry which is preliminary data.</text>
</comment>
<dbReference type="Gene3D" id="1.10.260.40">
    <property type="entry name" value="lambda repressor-like DNA-binding domains"/>
    <property type="match status" value="1"/>
</dbReference>
<dbReference type="AlphaFoldDB" id="A0A0G1B5D2"/>
<keyword evidence="1" id="KW-1133">Transmembrane helix</keyword>
<dbReference type="Pfam" id="PF13413">
    <property type="entry name" value="HTH_25"/>
    <property type="match status" value="1"/>
</dbReference>
<dbReference type="InterPro" id="IPR050400">
    <property type="entry name" value="Bact_Cytoskel_RodZ"/>
</dbReference>
<keyword evidence="1" id="KW-0472">Membrane</keyword>
<dbReference type="InterPro" id="IPR013783">
    <property type="entry name" value="Ig-like_fold"/>
</dbReference>
<feature type="transmembrane region" description="Helical" evidence="1">
    <location>
        <begin position="125"/>
        <end position="144"/>
    </location>
</feature>
<dbReference type="InterPro" id="IPR001387">
    <property type="entry name" value="Cro/C1-type_HTH"/>
</dbReference>
<accession>A0A0G1B5D2</accession>
<dbReference type="Pfam" id="PF09136">
    <property type="entry name" value="Glucodextran_B"/>
    <property type="match status" value="1"/>
</dbReference>
<evidence type="ECO:0000256" key="1">
    <source>
        <dbReference type="SAM" id="Phobius"/>
    </source>
</evidence>
<dbReference type="CDD" id="cd00093">
    <property type="entry name" value="HTH_XRE"/>
    <property type="match status" value="1"/>
</dbReference>
<dbReference type="Gene3D" id="2.60.40.10">
    <property type="entry name" value="Immunoglobulins"/>
    <property type="match status" value="1"/>
</dbReference>
<dbReference type="PANTHER" id="PTHR34475">
    <property type="match status" value="1"/>
</dbReference>
<dbReference type="SUPFAM" id="SSF47413">
    <property type="entry name" value="lambda repressor-like DNA-binding domains"/>
    <property type="match status" value="1"/>
</dbReference>